<name>A0A7S0CJ33_9STRA</name>
<evidence type="ECO:0000313" key="1">
    <source>
        <dbReference type="EMBL" id="CAD8424929.1"/>
    </source>
</evidence>
<accession>A0A7S0CJ33</accession>
<dbReference type="AlphaFoldDB" id="A0A7S0CJ33"/>
<protein>
    <submittedName>
        <fullName evidence="1">Uncharacterized protein</fullName>
    </submittedName>
</protein>
<gene>
    <name evidence="1" type="ORF">PINE0816_LOCUS21089</name>
</gene>
<dbReference type="EMBL" id="HBEL01045262">
    <property type="protein sequence ID" value="CAD8424929.1"/>
    <property type="molecule type" value="Transcribed_RNA"/>
</dbReference>
<sequence>MDDNGGFLALSLAVRNMPTSVVIRDDKSGFEEHHMNHFSAAIQAIMAEESLKIYLKKVHVGEIEWEERLDKIYAKRKLELKKNDEDCMENFYSKIKYRIIMSAEAALDVIISKGDIITRNGPLFYAFIDTTRSCVAVGVTLFGACVSTNEGDKNNGSSSSTSNAGIYGCASDANVMCASFETMENQCLAVKSVVLSVFSNPHLRRVKESLVELIVWFRHCKVEASRMAGHLGPKTQQSLQNWLGAVNDSQGNDSQNQLGAESQESLFSLPIELNGFDIKESQDFEDSQNTQFL</sequence>
<reference evidence="1" key="1">
    <citation type="submission" date="2021-01" db="EMBL/GenBank/DDBJ databases">
        <authorList>
            <person name="Corre E."/>
            <person name="Pelletier E."/>
            <person name="Niang G."/>
            <person name="Scheremetjew M."/>
            <person name="Finn R."/>
            <person name="Kale V."/>
            <person name="Holt S."/>
            <person name="Cochrane G."/>
            <person name="Meng A."/>
            <person name="Brown T."/>
            <person name="Cohen L."/>
        </authorList>
    </citation>
    <scope>NUCLEOTIDE SEQUENCE</scope>
    <source>
        <strain evidence="1">CCAP1064/1</strain>
    </source>
</reference>
<proteinExistence type="predicted"/>
<organism evidence="1">
    <name type="scientific">Proboscia inermis</name>
    <dbReference type="NCBI Taxonomy" id="420281"/>
    <lineage>
        <taxon>Eukaryota</taxon>
        <taxon>Sar</taxon>
        <taxon>Stramenopiles</taxon>
        <taxon>Ochrophyta</taxon>
        <taxon>Bacillariophyta</taxon>
        <taxon>Coscinodiscophyceae</taxon>
        <taxon>Rhizosoleniophycidae</taxon>
        <taxon>Rhizosoleniales</taxon>
        <taxon>Rhizosoleniaceae</taxon>
        <taxon>Proboscia</taxon>
    </lineage>
</organism>